<reference evidence="1 2" key="1">
    <citation type="submission" date="2024-09" db="EMBL/GenBank/DDBJ databases">
        <authorList>
            <person name="Sun Q."/>
            <person name="Mori K."/>
        </authorList>
    </citation>
    <scope>NUCLEOTIDE SEQUENCE [LARGE SCALE GENOMIC DNA]</scope>
    <source>
        <strain evidence="1 2">CCM 7468</strain>
    </source>
</reference>
<organism evidence="1 2">
    <name type="scientific">Muricoccus vinaceus</name>
    <dbReference type="NCBI Taxonomy" id="424704"/>
    <lineage>
        <taxon>Bacteria</taxon>
        <taxon>Pseudomonadati</taxon>
        <taxon>Pseudomonadota</taxon>
        <taxon>Alphaproteobacteria</taxon>
        <taxon>Acetobacterales</taxon>
        <taxon>Roseomonadaceae</taxon>
        <taxon>Muricoccus</taxon>
    </lineage>
</organism>
<evidence type="ECO:0000313" key="1">
    <source>
        <dbReference type="EMBL" id="MFC0385764.1"/>
    </source>
</evidence>
<evidence type="ECO:0000313" key="2">
    <source>
        <dbReference type="Proteomes" id="UP001589789"/>
    </source>
</evidence>
<protein>
    <recommendedName>
        <fullName evidence="3">Cell division protein FtsK</fullName>
    </recommendedName>
</protein>
<proteinExistence type="predicted"/>
<accession>A0ABV6IQ77</accession>
<dbReference type="Proteomes" id="UP001589789">
    <property type="component" value="Unassembled WGS sequence"/>
</dbReference>
<dbReference type="RefSeq" id="WP_377049908.1">
    <property type="nucleotide sequence ID" value="NZ_JBHLVZ010000013.1"/>
</dbReference>
<sequence length="580" mass="60860">MLVYGDAPRREDPRDKLGAIGAALRGLPAAAPGIARHQGLVGALIEAGELAQGLADAAFAERGEDAPSPAADAAMALVTGIAGAVWGSWQSGFARLGHLPAAEIAAPLPPVVSSKRAEGFAHYAVYPEAYAAAAAALPPGPLRVIGLRSIGTTLGGMVAASRAAGPAVTLRPVGHPFRRELRLSPELAGSLLADPAAIFAVVDEGPGLSGSSFGAVLDTLAAHGVAEGRVHLLPGHGGGPGPRAEAAQRARWERVARHPASFEHLLLGPGARLLGWAEGLLGPAETPLEDVSGGGWRRLRFRDPARWPAVHPYLERRKFLHRAGGQTWLLKFVGLGRHGAEAAARARLLREAGFVPEVAGLLHGFLAERWEDQARPLDPGGCDRAALVEHLARYLGFRARRMPAGAAEGASLGTLWEMARHNAAEALGDATAGRLDAWRPRLPGLERLVRRVWTDNRMQPWEWLVLPGGGLLKADAADHAAAHDLVGCQDIAWDVAGAAVELRLTRAERDRLRAGMGGVDAALLRFMSACYPAFQLGLNSMAADAWGGGEEAARARAAAGRYAEALERALDEGEAPHDAV</sequence>
<comment type="caution">
    <text evidence="1">The sequence shown here is derived from an EMBL/GenBank/DDBJ whole genome shotgun (WGS) entry which is preliminary data.</text>
</comment>
<dbReference type="EMBL" id="JBHLVZ010000013">
    <property type="protein sequence ID" value="MFC0385764.1"/>
    <property type="molecule type" value="Genomic_DNA"/>
</dbReference>
<name>A0ABV6IQ77_9PROT</name>
<keyword evidence="2" id="KW-1185">Reference proteome</keyword>
<evidence type="ECO:0008006" key="3">
    <source>
        <dbReference type="Google" id="ProtNLM"/>
    </source>
</evidence>
<gene>
    <name evidence="1" type="ORF">ACFFIC_09360</name>
</gene>